<protein>
    <submittedName>
        <fullName evidence="1">Sarcosine oxidase subunit gamma</fullName>
    </submittedName>
</protein>
<name>A0A3N4UCA2_9RHOB</name>
<gene>
    <name evidence="1" type="ORF">EDD53_2563</name>
</gene>
<dbReference type="SUPFAM" id="SSF103025">
    <property type="entry name" value="Folate-binding domain"/>
    <property type="match status" value="1"/>
</dbReference>
<dbReference type="AlphaFoldDB" id="A0A3N4UCA2"/>
<evidence type="ECO:0000313" key="1">
    <source>
        <dbReference type="EMBL" id="RPE64801.1"/>
    </source>
</evidence>
<dbReference type="Gene3D" id="3.30.1360.120">
    <property type="entry name" value="Probable tRNA modification gtpase trme, domain 1"/>
    <property type="match status" value="1"/>
</dbReference>
<keyword evidence="2" id="KW-1185">Reference proteome</keyword>
<dbReference type="InterPro" id="IPR027266">
    <property type="entry name" value="TrmE/GcvT-like"/>
</dbReference>
<sequence length="183" mass="20030">MTHTIATSPAGLLFGTQGVQISRMPPKARLSLRSRNANLMALSKAIGIPVPTKIGACDTKGGTEILCLGPDEWLVLSDVSDHIAEACEKLYASVPHSLVDISHREVTFNISGPQATELLTLGWPRDPASLRVGEGRRTVFDSATVVLWRDAENAYRMDVWNSFADHLFQFLQHGCRELAAQAY</sequence>
<dbReference type="InterPro" id="IPR007375">
    <property type="entry name" value="SoxG"/>
</dbReference>
<comment type="caution">
    <text evidence="1">The sequence shown here is derived from an EMBL/GenBank/DDBJ whole genome shotgun (WGS) entry which is preliminary data.</text>
</comment>
<accession>A0A3N4UCA2</accession>
<dbReference type="Pfam" id="PF04268">
    <property type="entry name" value="SoxG"/>
    <property type="match status" value="1"/>
</dbReference>
<organism evidence="1 2">
    <name type="scientific">Pacificibacter maritimus</name>
    <dbReference type="NCBI Taxonomy" id="762213"/>
    <lineage>
        <taxon>Bacteria</taxon>
        <taxon>Pseudomonadati</taxon>
        <taxon>Pseudomonadota</taxon>
        <taxon>Alphaproteobacteria</taxon>
        <taxon>Rhodobacterales</taxon>
        <taxon>Roseobacteraceae</taxon>
        <taxon>Pacificibacter</taxon>
    </lineage>
</organism>
<proteinExistence type="predicted"/>
<dbReference type="Gene3D" id="3.30.70.1520">
    <property type="entry name" value="Heterotetrameric sarcosine oxidase"/>
    <property type="match status" value="1"/>
</dbReference>
<evidence type="ECO:0000313" key="2">
    <source>
        <dbReference type="Proteomes" id="UP000269689"/>
    </source>
</evidence>
<dbReference type="OrthoDB" id="9814782at2"/>
<dbReference type="RefSeq" id="WP_123793738.1">
    <property type="nucleotide sequence ID" value="NZ_RKQK01000004.1"/>
</dbReference>
<dbReference type="Proteomes" id="UP000269689">
    <property type="component" value="Unassembled WGS sequence"/>
</dbReference>
<reference evidence="1 2" key="1">
    <citation type="submission" date="2018-11" db="EMBL/GenBank/DDBJ databases">
        <title>Genomic Encyclopedia of Type Strains, Phase IV (KMG-IV): sequencing the most valuable type-strain genomes for metagenomic binning, comparative biology and taxonomic classification.</title>
        <authorList>
            <person name="Goeker M."/>
        </authorList>
    </citation>
    <scope>NUCLEOTIDE SEQUENCE [LARGE SCALE GENOMIC DNA]</scope>
    <source>
        <strain evidence="1 2">DSM 104731</strain>
    </source>
</reference>
<dbReference type="EMBL" id="RKQK01000004">
    <property type="protein sequence ID" value="RPE64801.1"/>
    <property type="molecule type" value="Genomic_DNA"/>
</dbReference>